<comment type="caution">
    <text evidence="2">The sequence shown here is derived from an EMBL/GenBank/DDBJ whole genome shotgun (WGS) entry which is preliminary data.</text>
</comment>
<protein>
    <submittedName>
        <fullName evidence="2">Uncharacterized protein</fullName>
    </submittedName>
</protein>
<accession>A0A2W5PY54</accession>
<proteinExistence type="predicted"/>
<dbReference type="AlphaFoldDB" id="A0A2W5PY54"/>
<dbReference type="EMBL" id="QFQB01000117">
    <property type="protein sequence ID" value="PZQ43980.1"/>
    <property type="molecule type" value="Genomic_DNA"/>
</dbReference>
<organism evidence="2 3">
    <name type="scientific">Micavibrio aeruginosavorus</name>
    <dbReference type="NCBI Taxonomy" id="349221"/>
    <lineage>
        <taxon>Bacteria</taxon>
        <taxon>Pseudomonadati</taxon>
        <taxon>Bdellovibrionota</taxon>
        <taxon>Bdellovibrionia</taxon>
        <taxon>Bdellovibrionales</taxon>
        <taxon>Pseudobdellovibrionaceae</taxon>
        <taxon>Micavibrio</taxon>
    </lineage>
</organism>
<feature type="region of interest" description="Disordered" evidence="1">
    <location>
        <begin position="329"/>
        <end position="350"/>
    </location>
</feature>
<evidence type="ECO:0000313" key="2">
    <source>
        <dbReference type="EMBL" id="PZQ43980.1"/>
    </source>
</evidence>
<reference evidence="2 3" key="1">
    <citation type="submission" date="2017-08" db="EMBL/GenBank/DDBJ databases">
        <title>Infants hospitalized years apart are colonized by the same room-sourced microbial strains.</title>
        <authorList>
            <person name="Brooks B."/>
            <person name="Olm M.R."/>
            <person name="Firek B.A."/>
            <person name="Baker R."/>
            <person name="Thomas B.C."/>
            <person name="Morowitz M.J."/>
            <person name="Banfield J.F."/>
        </authorList>
    </citation>
    <scope>NUCLEOTIDE SEQUENCE [LARGE SCALE GENOMIC DNA]</scope>
    <source>
        <strain evidence="2">S2_005_002_R2_29</strain>
    </source>
</reference>
<evidence type="ECO:0000256" key="1">
    <source>
        <dbReference type="SAM" id="MobiDB-lite"/>
    </source>
</evidence>
<gene>
    <name evidence="2" type="ORF">DI551_11045</name>
</gene>
<evidence type="ECO:0000313" key="3">
    <source>
        <dbReference type="Proteomes" id="UP000249417"/>
    </source>
</evidence>
<dbReference type="Proteomes" id="UP000249417">
    <property type="component" value="Unassembled WGS sequence"/>
</dbReference>
<name>A0A2W5PY54_9BACT</name>
<sequence length="350" mass="38744">MALSGHDINPAHPEASVVALKALPDPFLDKHRQEGMGTSVAFNAQNLPTPPAHRVEQGGIGFSSNVLIGTEHVANCVALVVRDPQTHKTALAHFDDTSTPESLARIFGRMPPERPLDILLIGAKYGPDVQGHDYERDSSERNLQNVLGFLAGKNVNIVGARIHDPQQPGSFVIDPKNFKLRESDNLLPNADQPFAFARKFLSHEQTQPMAVEFDFTKSLGRQPYLLNREQVLNLNMRVRGQESEAVAVWHREKGARGGFENFMAEQSRDIYLPAYDRAVEHVLNGLDGRSRYMEQMVRSLPIFIGQNAESANKPLVDYIQNGAFGNSYAPQEDPLPAPALSRAGGRSFDY</sequence>